<comment type="caution">
    <text evidence="2">The sequence shown here is derived from an EMBL/GenBank/DDBJ whole genome shotgun (WGS) entry which is preliminary data.</text>
</comment>
<dbReference type="EMBL" id="MFFM01000051">
    <property type="protein sequence ID" value="OGF07194.1"/>
    <property type="molecule type" value="Genomic_DNA"/>
</dbReference>
<gene>
    <name evidence="2" type="ORF">A2024_09765</name>
</gene>
<reference evidence="2 3" key="1">
    <citation type="journal article" date="2016" name="Nat. Commun.">
        <title>Thousands of microbial genomes shed light on interconnected biogeochemical processes in an aquifer system.</title>
        <authorList>
            <person name="Anantharaman K."/>
            <person name="Brown C.T."/>
            <person name="Hug L.A."/>
            <person name="Sharon I."/>
            <person name="Castelle C.J."/>
            <person name="Probst A.J."/>
            <person name="Thomas B.C."/>
            <person name="Singh A."/>
            <person name="Wilkins M.J."/>
            <person name="Karaoz U."/>
            <person name="Brodie E.L."/>
            <person name="Williams K.H."/>
            <person name="Hubbard S.S."/>
            <person name="Banfield J.F."/>
        </authorList>
    </citation>
    <scope>NUCLEOTIDE SEQUENCE [LARGE SCALE GENOMIC DNA]</scope>
</reference>
<keyword evidence="1" id="KW-0472">Membrane</keyword>
<feature type="transmembrane region" description="Helical" evidence="1">
    <location>
        <begin position="14"/>
        <end position="39"/>
    </location>
</feature>
<dbReference type="AlphaFoldDB" id="A0A1F5QYB1"/>
<keyword evidence="1" id="KW-1133">Transmembrane helix</keyword>
<dbReference type="NCBIfam" id="TIGR02532">
    <property type="entry name" value="IV_pilin_GFxxxE"/>
    <property type="match status" value="1"/>
</dbReference>
<evidence type="ECO:0000313" key="2">
    <source>
        <dbReference type="EMBL" id="OGF07194.1"/>
    </source>
</evidence>
<evidence type="ECO:0000313" key="3">
    <source>
        <dbReference type="Proteomes" id="UP000177230"/>
    </source>
</evidence>
<dbReference type="Proteomes" id="UP000177230">
    <property type="component" value="Unassembled WGS sequence"/>
</dbReference>
<evidence type="ECO:0008006" key="4">
    <source>
        <dbReference type="Google" id="ProtNLM"/>
    </source>
</evidence>
<protein>
    <recommendedName>
        <fullName evidence="4">EF-hand domain-containing protein</fullName>
    </recommendedName>
</protein>
<organism evidence="2 3">
    <name type="scientific">Candidatus Edwardsbacteria bacterium GWF2_54_11</name>
    <dbReference type="NCBI Taxonomy" id="1817851"/>
    <lineage>
        <taxon>Bacteria</taxon>
        <taxon>Candidatus Edwardsiibacteriota</taxon>
    </lineage>
</organism>
<dbReference type="InterPro" id="IPR012902">
    <property type="entry name" value="N_methyl_site"/>
</dbReference>
<keyword evidence="1" id="KW-0812">Transmembrane</keyword>
<name>A0A1F5QYB1_9BACT</name>
<evidence type="ECO:0000256" key="1">
    <source>
        <dbReference type="SAM" id="Phobius"/>
    </source>
</evidence>
<dbReference type="InterPro" id="IPR018247">
    <property type="entry name" value="EF_Hand_1_Ca_BS"/>
</dbReference>
<accession>A0A1F5QYB1</accession>
<sequence>MRIRDSGWSLLETIIALTIFGIVMAGIFGVLVPTFRAFAKNQLRHELYMQTEQALNGLNRKVSDSFGWLEGDSHRMLLAAQNGDTISIFRGTKDSVLYVNSKPVLPAGYKTAEFNIQYKPMNDSAMAMTPAQCFTVADADQNGLIQGGEISQVASMELRLTVTKARESYTGSTFPRIPPAIVEIEIGE</sequence>
<proteinExistence type="predicted"/>
<dbReference type="PROSITE" id="PS00018">
    <property type="entry name" value="EF_HAND_1"/>
    <property type="match status" value="1"/>
</dbReference>
<dbReference type="Pfam" id="PF07963">
    <property type="entry name" value="N_methyl"/>
    <property type="match status" value="1"/>
</dbReference>